<dbReference type="SUPFAM" id="SSF100950">
    <property type="entry name" value="NagB/RpiA/CoA transferase-like"/>
    <property type="match status" value="2"/>
</dbReference>
<dbReference type="STRING" id="120956.SAMN05421791_10561"/>
<proteinExistence type="inferred from homology"/>
<dbReference type="Gene3D" id="3.30.750.70">
    <property type="entry name" value="4-hydroxybutyrate coenzyme like domains"/>
    <property type="match status" value="1"/>
</dbReference>
<comment type="similarity">
    <text evidence="1">Belongs to the acetyl-CoA hydrolase/transferase family.</text>
</comment>
<keyword evidence="5" id="KW-0378">Hydrolase</keyword>
<dbReference type="InterPro" id="IPR038460">
    <property type="entry name" value="AcetylCoA_hyd_C_sf"/>
</dbReference>
<dbReference type="Pfam" id="PF02550">
    <property type="entry name" value="AcetylCoA_hydro"/>
    <property type="match status" value="1"/>
</dbReference>
<dbReference type="GO" id="GO:0006083">
    <property type="term" value="P:acetate metabolic process"/>
    <property type="evidence" value="ECO:0007669"/>
    <property type="project" value="InterPro"/>
</dbReference>
<protein>
    <submittedName>
        <fullName evidence="5">Acyl-CoA hydrolase</fullName>
    </submittedName>
</protein>
<evidence type="ECO:0000259" key="3">
    <source>
        <dbReference type="Pfam" id="PF02550"/>
    </source>
</evidence>
<evidence type="ECO:0000256" key="2">
    <source>
        <dbReference type="ARBA" id="ARBA00022679"/>
    </source>
</evidence>
<evidence type="ECO:0000259" key="4">
    <source>
        <dbReference type="Pfam" id="PF13336"/>
    </source>
</evidence>
<dbReference type="InterPro" id="IPR026888">
    <property type="entry name" value="AcetylCoA_hyd_C"/>
</dbReference>
<feature type="domain" description="Acetyl-CoA hydrolase/transferase C-terminal" evidence="4">
    <location>
        <begin position="269"/>
        <end position="422"/>
    </location>
</feature>
<dbReference type="EMBL" id="FNCK01000005">
    <property type="protein sequence ID" value="SDG32169.1"/>
    <property type="molecule type" value="Genomic_DNA"/>
</dbReference>
<sequence length="431" mass="48154">MSQYQKMYEEKRRSVEDLVAMIEPGEGIVLAAAGSEPLLITQALNNAKHLKGNRLYRMLSMSPVINLPKDQLKQYSFFLSGLDRKAMRNTDVDLIPSHFSEIPAIIKQREPEPIMISQASPMDEEGYFSYGLTSAYTPTTVEFAKKVFLEVNENMPHTHGEGMRIHISEVTAFVESSEPALELPHIELSEKDRKIGEYVGSIVDDGATIQIGFGTIPNAVMNALSNKKRLGIHTEMLPSSVVDLYQDKVITNEEKPVGRHRFSTTLALGNRRLYDFIDNNEDVEILPVNFINNIMELSKIDNLVSVNTTLEIDFLGQCNSEQLEDFYYSGTGGQSDFAIGARIAKKGIGIVCLYSTAKDDTISRIVPHLHSGSPVSTSKNDIEIVVTEYGVAHLKGKSIQERVEALIEVAHPKFRQELKEQAIKLGYYPNN</sequence>
<dbReference type="InterPro" id="IPR046433">
    <property type="entry name" value="ActCoA_hydro"/>
</dbReference>
<dbReference type="InterPro" id="IPR003702">
    <property type="entry name" value="ActCoA_hydro_N"/>
</dbReference>
<dbReference type="GO" id="GO:0008775">
    <property type="term" value="F:acetate CoA-transferase activity"/>
    <property type="evidence" value="ECO:0007669"/>
    <property type="project" value="InterPro"/>
</dbReference>
<gene>
    <name evidence="5" type="ORF">SAMN05421791_10561</name>
</gene>
<dbReference type="Pfam" id="PF13336">
    <property type="entry name" value="AcetylCoA_hyd_C"/>
    <property type="match status" value="1"/>
</dbReference>
<evidence type="ECO:0000256" key="1">
    <source>
        <dbReference type="ARBA" id="ARBA00009632"/>
    </source>
</evidence>
<dbReference type="GO" id="GO:0016787">
    <property type="term" value="F:hydrolase activity"/>
    <property type="evidence" value="ECO:0007669"/>
    <property type="project" value="UniProtKB-KW"/>
</dbReference>
<evidence type="ECO:0000313" key="6">
    <source>
        <dbReference type="Proteomes" id="UP000199708"/>
    </source>
</evidence>
<evidence type="ECO:0000313" key="5">
    <source>
        <dbReference type="EMBL" id="SDG32169.1"/>
    </source>
</evidence>
<dbReference type="Proteomes" id="UP000199708">
    <property type="component" value="Unassembled WGS sequence"/>
</dbReference>
<dbReference type="Gene3D" id="3.40.1080.20">
    <property type="entry name" value="Acetyl-CoA hydrolase/transferase C-terminal domain"/>
    <property type="match status" value="1"/>
</dbReference>
<keyword evidence="6" id="KW-1185">Reference proteome</keyword>
<reference evidence="5 6" key="1">
    <citation type="submission" date="2016-10" db="EMBL/GenBank/DDBJ databases">
        <authorList>
            <person name="de Groot N.N."/>
        </authorList>
    </citation>
    <scope>NUCLEOTIDE SEQUENCE [LARGE SCALE GENOMIC DNA]</scope>
    <source>
        <strain evidence="5 6">ATCC BAA-466</strain>
    </source>
</reference>
<organism evidence="5 6">
    <name type="scientific">Facklamia miroungae</name>
    <dbReference type="NCBI Taxonomy" id="120956"/>
    <lineage>
        <taxon>Bacteria</taxon>
        <taxon>Bacillati</taxon>
        <taxon>Bacillota</taxon>
        <taxon>Bacilli</taxon>
        <taxon>Lactobacillales</taxon>
        <taxon>Aerococcaceae</taxon>
        <taxon>Facklamia</taxon>
    </lineage>
</organism>
<accession>A0A1G7TBZ0</accession>
<keyword evidence="2" id="KW-0808">Transferase</keyword>
<feature type="domain" description="Acetyl-CoA hydrolase/transferase N-terminal" evidence="3">
    <location>
        <begin position="4"/>
        <end position="175"/>
    </location>
</feature>
<name>A0A1G7TBZ0_9LACT</name>
<dbReference type="AlphaFoldDB" id="A0A1G7TBZ0"/>
<dbReference type="PANTHER" id="PTHR21432">
    <property type="entry name" value="ACETYL-COA HYDROLASE-RELATED"/>
    <property type="match status" value="1"/>
</dbReference>
<dbReference type="OrthoDB" id="9801795at2"/>
<dbReference type="Gene3D" id="3.40.1080.10">
    <property type="entry name" value="Glutaconate Coenzyme A-transferase"/>
    <property type="match status" value="1"/>
</dbReference>
<dbReference type="RefSeq" id="WP_090289973.1">
    <property type="nucleotide sequence ID" value="NZ_FNCK01000005.1"/>
</dbReference>
<dbReference type="InterPro" id="IPR037171">
    <property type="entry name" value="NagB/RpiA_transferase-like"/>
</dbReference>
<dbReference type="PANTHER" id="PTHR21432:SF20">
    <property type="entry name" value="ACETYL-COA HYDROLASE"/>
    <property type="match status" value="1"/>
</dbReference>